<protein>
    <submittedName>
        <fullName evidence="4">Fatty acid desaturase</fullName>
    </submittedName>
</protein>
<feature type="region of interest" description="Disordered" evidence="1">
    <location>
        <begin position="33"/>
        <end position="65"/>
    </location>
</feature>
<feature type="transmembrane region" description="Helical" evidence="2">
    <location>
        <begin position="177"/>
        <end position="197"/>
    </location>
</feature>
<dbReference type="Pfam" id="PF00487">
    <property type="entry name" value="FA_desaturase"/>
    <property type="match status" value="1"/>
</dbReference>
<evidence type="ECO:0000256" key="1">
    <source>
        <dbReference type="SAM" id="MobiDB-lite"/>
    </source>
</evidence>
<dbReference type="EMBL" id="ML977145">
    <property type="protein sequence ID" value="KAF1989391.1"/>
    <property type="molecule type" value="Genomic_DNA"/>
</dbReference>
<feature type="transmembrane region" description="Helical" evidence="2">
    <location>
        <begin position="269"/>
        <end position="289"/>
    </location>
</feature>
<evidence type="ECO:0000313" key="5">
    <source>
        <dbReference type="Proteomes" id="UP000800041"/>
    </source>
</evidence>
<keyword evidence="2" id="KW-1133">Transmembrane helix</keyword>
<feature type="domain" description="Fatty acid desaturase" evidence="3">
    <location>
        <begin position="182"/>
        <end position="398"/>
    </location>
</feature>
<dbReference type="AlphaFoldDB" id="A0A6G1H859"/>
<keyword evidence="2" id="KW-0472">Membrane</keyword>
<feature type="transmembrane region" description="Helical" evidence="2">
    <location>
        <begin position="151"/>
        <end position="171"/>
    </location>
</feature>
<evidence type="ECO:0000313" key="4">
    <source>
        <dbReference type="EMBL" id="KAF1989391.1"/>
    </source>
</evidence>
<proteinExistence type="predicted"/>
<keyword evidence="2" id="KW-0812">Transmembrane</keyword>
<evidence type="ECO:0000256" key="2">
    <source>
        <dbReference type="SAM" id="Phobius"/>
    </source>
</evidence>
<dbReference type="Proteomes" id="UP000800041">
    <property type="component" value="Unassembled WGS sequence"/>
</dbReference>
<keyword evidence="5" id="KW-1185">Reference proteome</keyword>
<accession>A0A6G1H859</accession>
<name>A0A6G1H859_9PEZI</name>
<gene>
    <name evidence="4" type="ORF">K402DRAFT_390967</name>
</gene>
<dbReference type="GO" id="GO:0006629">
    <property type="term" value="P:lipid metabolic process"/>
    <property type="evidence" value="ECO:0007669"/>
    <property type="project" value="InterPro"/>
</dbReference>
<dbReference type="PANTHER" id="PTHR36459:SF1">
    <property type="entry name" value="FATTY ACID DESATURASE DOMAIN-CONTAINING PROTEIN-RELATED"/>
    <property type="match status" value="1"/>
</dbReference>
<feature type="transmembrane region" description="Helical" evidence="2">
    <location>
        <begin position="309"/>
        <end position="329"/>
    </location>
</feature>
<evidence type="ECO:0000259" key="3">
    <source>
        <dbReference type="Pfam" id="PF00487"/>
    </source>
</evidence>
<dbReference type="InterPro" id="IPR005804">
    <property type="entry name" value="FA_desaturase_dom"/>
</dbReference>
<dbReference type="PANTHER" id="PTHR36459">
    <property type="entry name" value="ORF"/>
    <property type="match status" value="1"/>
</dbReference>
<organism evidence="4 5">
    <name type="scientific">Aulographum hederae CBS 113979</name>
    <dbReference type="NCBI Taxonomy" id="1176131"/>
    <lineage>
        <taxon>Eukaryota</taxon>
        <taxon>Fungi</taxon>
        <taxon>Dikarya</taxon>
        <taxon>Ascomycota</taxon>
        <taxon>Pezizomycotina</taxon>
        <taxon>Dothideomycetes</taxon>
        <taxon>Pleosporomycetidae</taxon>
        <taxon>Aulographales</taxon>
        <taxon>Aulographaceae</taxon>
    </lineage>
</organism>
<reference evidence="4" key="1">
    <citation type="journal article" date="2020" name="Stud. Mycol.">
        <title>101 Dothideomycetes genomes: a test case for predicting lifestyles and emergence of pathogens.</title>
        <authorList>
            <person name="Haridas S."/>
            <person name="Albert R."/>
            <person name="Binder M."/>
            <person name="Bloem J."/>
            <person name="Labutti K."/>
            <person name="Salamov A."/>
            <person name="Andreopoulos B."/>
            <person name="Baker S."/>
            <person name="Barry K."/>
            <person name="Bills G."/>
            <person name="Bluhm B."/>
            <person name="Cannon C."/>
            <person name="Castanera R."/>
            <person name="Culley D."/>
            <person name="Daum C."/>
            <person name="Ezra D."/>
            <person name="Gonzalez J."/>
            <person name="Henrissat B."/>
            <person name="Kuo A."/>
            <person name="Liang C."/>
            <person name="Lipzen A."/>
            <person name="Lutzoni F."/>
            <person name="Magnuson J."/>
            <person name="Mondo S."/>
            <person name="Nolan M."/>
            <person name="Ohm R."/>
            <person name="Pangilinan J."/>
            <person name="Park H.-J."/>
            <person name="Ramirez L."/>
            <person name="Alfaro M."/>
            <person name="Sun H."/>
            <person name="Tritt A."/>
            <person name="Yoshinaga Y."/>
            <person name="Zwiers L.-H."/>
            <person name="Turgeon B."/>
            <person name="Goodwin S."/>
            <person name="Spatafora J."/>
            <person name="Crous P."/>
            <person name="Grigoriev I."/>
        </authorList>
    </citation>
    <scope>NUCLEOTIDE SEQUENCE</scope>
    <source>
        <strain evidence="4">CBS 113979</strain>
    </source>
</reference>
<dbReference type="OrthoDB" id="1470350at2759"/>
<sequence length="470" mass="54372">MDPATFVDPGLTYPDRLVLNSLLQDIDNVVTPASSASDDELSAPEGLRERFSQAPTPKVSDTHVNGDVDAVGRKLNDKLLDTTDSISTLCDDSETVYLLRARNNPKTDEFEPTVFVTWDLPSLKVPPVVDQYVLQPYISWARTVVRHETDVVFLTHLLLYFSTSVPSAIYLFYSFTYLHGIAHLIMTGWYIGTYTLMMHQHIHGNGILSQTHPFWSRFDKFFPFILDPLHGHTWNTYYFHHVKHHHVEGNGPHDLSSTIRYQRDDPLHFAHYVGRFFLLIWIDLPLYFLRKRQPLMALKCAASEFSSYTFLYLLFRFASPLATTFALLLPLGAMRVGLMVGNWGQHAFVDEVSPASDFRSSITLLDVASNRFCFNDGYHTSHHLNPRRHWREHPPAFLSQKEKYASEQALVFRNIDYIMITVRVLRKDYAYLAKCLVPMGEQVGMSMREREELIRRKTRKFSEEEIRAKF</sequence>